<dbReference type="AlphaFoldDB" id="A0A6P1XYM0"/>
<name>A0A6P1XYM0_9SPIR</name>
<reference evidence="2 3" key="1">
    <citation type="submission" date="2020-01" db="EMBL/GenBank/DDBJ databases">
        <title>Complete genome sequence of a human oral phylogroup 1 Treponema sp. strain ATCC 700766, originally isolated from periodontitis dental plaque.</title>
        <authorList>
            <person name="Chan Y."/>
            <person name="Huo Y.-B."/>
            <person name="Yu X.-L."/>
            <person name="Zeng H."/>
            <person name="Leung W.-K."/>
            <person name="Watt R.M."/>
        </authorList>
    </citation>
    <scope>NUCLEOTIDE SEQUENCE [LARGE SCALE GENOMIC DNA]</scope>
    <source>
        <strain evidence="2 3">OMZ 804</strain>
    </source>
</reference>
<dbReference type="EMBL" id="CP048020">
    <property type="protein sequence ID" value="QHX42143.1"/>
    <property type="molecule type" value="Genomic_DNA"/>
</dbReference>
<keyword evidence="1" id="KW-0472">Membrane</keyword>
<proteinExistence type="predicted"/>
<organism evidence="2 3">
    <name type="scientific">Treponema vincentii</name>
    <dbReference type="NCBI Taxonomy" id="69710"/>
    <lineage>
        <taxon>Bacteria</taxon>
        <taxon>Pseudomonadati</taxon>
        <taxon>Spirochaetota</taxon>
        <taxon>Spirochaetia</taxon>
        <taxon>Spirochaetales</taxon>
        <taxon>Treponemataceae</taxon>
        <taxon>Treponema</taxon>
    </lineage>
</organism>
<evidence type="ECO:0000256" key="1">
    <source>
        <dbReference type="SAM" id="Phobius"/>
    </source>
</evidence>
<gene>
    <name evidence="2" type="ORF">GWP43_00230</name>
</gene>
<sequence length="90" mass="9962">MNENEAVEKPRQTLQDIDIPKYIQIASVIFIALSVFAAALNLVIDILTQGHATLQQLAYLEKTVSNVTLGLVFWGTGQVFAKLLCKEKNT</sequence>
<keyword evidence="1" id="KW-0812">Transmembrane</keyword>
<feature type="transmembrane region" description="Helical" evidence="1">
    <location>
        <begin position="21"/>
        <end position="44"/>
    </location>
</feature>
<protein>
    <submittedName>
        <fullName evidence="2">Uncharacterized protein</fullName>
    </submittedName>
</protein>
<keyword evidence="1" id="KW-1133">Transmembrane helix</keyword>
<dbReference type="Proteomes" id="UP000464374">
    <property type="component" value="Chromosome"/>
</dbReference>
<accession>A0A6P1XYM0</accession>
<dbReference type="RefSeq" id="WP_162661958.1">
    <property type="nucleotide sequence ID" value="NZ_CP048020.1"/>
</dbReference>
<dbReference type="KEGG" id="trz:GWP43_00230"/>
<evidence type="ECO:0000313" key="2">
    <source>
        <dbReference type="EMBL" id="QHX42143.1"/>
    </source>
</evidence>
<evidence type="ECO:0000313" key="3">
    <source>
        <dbReference type="Proteomes" id="UP000464374"/>
    </source>
</evidence>